<evidence type="ECO:0000313" key="2">
    <source>
        <dbReference type="Proteomes" id="UP000433883"/>
    </source>
</evidence>
<dbReference type="OrthoDB" id="5364416at2759"/>
<sequence length="178" mass="20433">MPPQPFILTLRLDKASERVLTDVRTKYFPKHRNFLSGHLTLFHALPAAQKPVYHQVLTSLSTSTSPFTVGIKEPFPLGKKGVGLNVSSFKLRGLHDELLKRFRDEGVELTVQDQSRLRAHVTVQNKVGEEEAGRTLEEVKNMWVERAARAEGIVVWRYETSGEWTFLKEFEFKGLEER</sequence>
<reference evidence="1 2" key="1">
    <citation type="submission" date="2019-11" db="EMBL/GenBank/DDBJ databases">
        <title>Venturia inaequalis Genome Resource.</title>
        <authorList>
            <person name="Lichtner F.J."/>
        </authorList>
    </citation>
    <scope>NUCLEOTIDE SEQUENCE [LARGE SCALE GENOMIC DNA]</scope>
    <source>
        <strain evidence="1">Bline_iso_100314</strain>
    </source>
</reference>
<dbReference type="EMBL" id="WNWQ01000005">
    <property type="protein sequence ID" value="KAE9985645.1"/>
    <property type="molecule type" value="Genomic_DNA"/>
</dbReference>
<dbReference type="Pfam" id="PF13563">
    <property type="entry name" value="2_5_RNA_ligase2"/>
    <property type="match status" value="1"/>
</dbReference>
<protein>
    <submittedName>
        <fullName evidence="1">Uncharacterized protein</fullName>
    </submittedName>
</protein>
<gene>
    <name evidence="1" type="ORF">BLS_006728</name>
</gene>
<accession>A0A8H3Z4K4</accession>
<dbReference type="AlphaFoldDB" id="A0A8H3Z4K4"/>
<proteinExistence type="predicted"/>
<comment type="caution">
    <text evidence="1">The sequence shown here is derived from an EMBL/GenBank/DDBJ whole genome shotgun (WGS) entry which is preliminary data.</text>
</comment>
<dbReference type="Gene3D" id="3.90.1140.10">
    <property type="entry name" value="Cyclic phosphodiesterase"/>
    <property type="match status" value="1"/>
</dbReference>
<name>A0A8H3Z4K4_VENIN</name>
<dbReference type="Proteomes" id="UP000433883">
    <property type="component" value="Unassembled WGS sequence"/>
</dbReference>
<evidence type="ECO:0000313" key="1">
    <source>
        <dbReference type="EMBL" id="KAE9985645.1"/>
    </source>
</evidence>
<organism evidence="1 2">
    <name type="scientific">Venturia inaequalis</name>
    <name type="common">Apple scab fungus</name>
    <dbReference type="NCBI Taxonomy" id="5025"/>
    <lineage>
        <taxon>Eukaryota</taxon>
        <taxon>Fungi</taxon>
        <taxon>Dikarya</taxon>
        <taxon>Ascomycota</taxon>
        <taxon>Pezizomycotina</taxon>
        <taxon>Dothideomycetes</taxon>
        <taxon>Pleosporomycetidae</taxon>
        <taxon>Venturiales</taxon>
        <taxon>Venturiaceae</taxon>
        <taxon>Venturia</taxon>
    </lineage>
</organism>